<gene>
    <name evidence="2" type="ORF">GPECTOR_16g685</name>
</gene>
<proteinExistence type="predicted"/>
<organism evidence="2 3">
    <name type="scientific">Gonium pectorale</name>
    <name type="common">Green alga</name>
    <dbReference type="NCBI Taxonomy" id="33097"/>
    <lineage>
        <taxon>Eukaryota</taxon>
        <taxon>Viridiplantae</taxon>
        <taxon>Chlorophyta</taxon>
        <taxon>core chlorophytes</taxon>
        <taxon>Chlorophyceae</taxon>
        <taxon>CS clade</taxon>
        <taxon>Chlamydomonadales</taxon>
        <taxon>Volvocaceae</taxon>
        <taxon>Gonium</taxon>
    </lineage>
</organism>
<comment type="caution">
    <text evidence="2">The sequence shown here is derived from an EMBL/GenBank/DDBJ whole genome shotgun (WGS) entry which is preliminary data.</text>
</comment>
<evidence type="ECO:0000256" key="1">
    <source>
        <dbReference type="SAM" id="MobiDB-lite"/>
    </source>
</evidence>
<keyword evidence="3" id="KW-1185">Reference proteome</keyword>
<reference evidence="3" key="1">
    <citation type="journal article" date="2016" name="Nat. Commun.">
        <title>The Gonium pectorale genome demonstrates co-option of cell cycle regulation during the evolution of multicellularity.</title>
        <authorList>
            <person name="Hanschen E.R."/>
            <person name="Marriage T.N."/>
            <person name="Ferris P.J."/>
            <person name="Hamaji T."/>
            <person name="Toyoda A."/>
            <person name="Fujiyama A."/>
            <person name="Neme R."/>
            <person name="Noguchi H."/>
            <person name="Minakuchi Y."/>
            <person name="Suzuki M."/>
            <person name="Kawai-Toyooka H."/>
            <person name="Smith D.R."/>
            <person name="Sparks H."/>
            <person name="Anderson J."/>
            <person name="Bakaric R."/>
            <person name="Luria V."/>
            <person name="Karger A."/>
            <person name="Kirschner M.W."/>
            <person name="Durand P.M."/>
            <person name="Michod R.E."/>
            <person name="Nozaki H."/>
            <person name="Olson B.J."/>
        </authorList>
    </citation>
    <scope>NUCLEOTIDE SEQUENCE [LARGE SCALE GENOMIC DNA]</scope>
    <source>
        <strain evidence="3">NIES-2863</strain>
    </source>
</reference>
<name>A0A150GMF4_GONPE</name>
<dbReference type="OrthoDB" id="560888at2759"/>
<accession>A0A150GMF4</accession>
<dbReference type="AlphaFoldDB" id="A0A150GMF4"/>
<dbReference type="EMBL" id="LSYV01000017">
    <property type="protein sequence ID" value="KXZ50510.1"/>
    <property type="molecule type" value="Genomic_DNA"/>
</dbReference>
<protein>
    <submittedName>
        <fullName evidence="2">Uncharacterized protein</fullName>
    </submittedName>
</protein>
<feature type="region of interest" description="Disordered" evidence="1">
    <location>
        <begin position="175"/>
        <end position="197"/>
    </location>
</feature>
<sequence>MEAMDGIVERHTSWQAPCADVDSMVSSLRCTGCVRMGNLDISAEAAVTVPIAAHIITHGTLCGAPLLPNATLAWVREKVLQRYKLPDLTDLEFDVKLSPAGGLRQLMRMYHMAAVERASRDIKASLPASLLLCHETYAFALIPEAKAPRLAVYRLSSPEPPPANSRRVRAWRCDMQQQAAPQPTSAKSSEPGSYDLPQRDALPAVRQMIVEAVQSLIDGLEVAWCGGDGPAPGVEAATAMHQQPAARLPVLLIRVKPTAAQSGLKTAV</sequence>
<dbReference type="Proteomes" id="UP000075714">
    <property type="component" value="Unassembled WGS sequence"/>
</dbReference>
<feature type="compositionally biased region" description="Polar residues" evidence="1">
    <location>
        <begin position="175"/>
        <end position="191"/>
    </location>
</feature>
<evidence type="ECO:0000313" key="2">
    <source>
        <dbReference type="EMBL" id="KXZ50510.1"/>
    </source>
</evidence>
<evidence type="ECO:0000313" key="3">
    <source>
        <dbReference type="Proteomes" id="UP000075714"/>
    </source>
</evidence>